<keyword evidence="3" id="KW-1185">Reference proteome</keyword>
<evidence type="ECO:0000256" key="1">
    <source>
        <dbReference type="SAM" id="Phobius"/>
    </source>
</evidence>
<evidence type="ECO:0000313" key="2">
    <source>
        <dbReference type="EMBL" id="EIC29411.1"/>
    </source>
</evidence>
<gene>
    <name evidence="2" type="ORF">Metal_1632</name>
</gene>
<dbReference type="eggNOG" id="ENOG5031NH3">
    <property type="taxonomic scope" value="Bacteria"/>
</dbReference>
<accession>H8GM50</accession>
<protein>
    <submittedName>
        <fullName evidence="2">Uncharacterized protein</fullName>
    </submittedName>
</protein>
<dbReference type="EMBL" id="CM001475">
    <property type="protein sequence ID" value="EIC29411.1"/>
    <property type="molecule type" value="Genomic_DNA"/>
</dbReference>
<sequence length="73" mass="8874">MQEQPIGSLLTLLFALLVIILMSLYFRVYMDDERWEKFKAEHHCELRMSKTGTQRASWACDDGKTYFRWRQQR</sequence>
<keyword evidence="1" id="KW-0472">Membrane</keyword>
<dbReference type="HOGENOM" id="CLU_2700487_0_0_6"/>
<name>H8GM50_METAL</name>
<dbReference type="Proteomes" id="UP000005090">
    <property type="component" value="Chromosome"/>
</dbReference>
<keyword evidence="1" id="KW-1133">Transmembrane helix</keyword>
<keyword evidence="1" id="KW-0812">Transmembrane</keyword>
<evidence type="ECO:0000313" key="3">
    <source>
        <dbReference type="Proteomes" id="UP000005090"/>
    </source>
</evidence>
<organism evidence="2 3">
    <name type="scientific">Methylomicrobium album BG8</name>
    <dbReference type="NCBI Taxonomy" id="686340"/>
    <lineage>
        <taxon>Bacteria</taxon>
        <taxon>Pseudomonadati</taxon>
        <taxon>Pseudomonadota</taxon>
        <taxon>Gammaproteobacteria</taxon>
        <taxon>Methylococcales</taxon>
        <taxon>Methylococcaceae</taxon>
        <taxon>Methylomicrobium</taxon>
    </lineage>
</organism>
<proteinExistence type="predicted"/>
<reference evidence="2 3" key="1">
    <citation type="journal article" date="2013" name="Genome Announc.">
        <title>Genome Sequence of the Obligate Gammaproteobacterial Methanotroph Methylomicrobium album Strain BG8.</title>
        <authorList>
            <person name="Kits K.D."/>
            <person name="Kalyuzhnaya M.G."/>
            <person name="Klotz M.G."/>
            <person name="Jetten M.S."/>
            <person name="Op den Camp H.J."/>
            <person name="Vuilleumier S."/>
            <person name="Bringel F."/>
            <person name="Dispirito A.A."/>
            <person name="Murrell J.C."/>
            <person name="Bruce D."/>
            <person name="Cheng J.F."/>
            <person name="Copeland A."/>
            <person name="Goodwin L."/>
            <person name="Hauser L."/>
            <person name="Lajus A."/>
            <person name="Land M.L."/>
            <person name="Lapidus A."/>
            <person name="Lucas S."/>
            <person name="Medigue C."/>
            <person name="Pitluck S."/>
            <person name="Woyke T."/>
            <person name="Zeytun A."/>
            <person name="Stein L.Y."/>
        </authorList>
    </citation>
    <scope>NUCLEOTIDE SEQUENCE [LARGE SCALE GENOMIC DNA]</scope>
    <source>
        <strain evidence="2 3">BG8</strain>
    </source>
</reference>
<dbReference type="AlphaFoldDB" id="H8GM50"/>
<feature type="transmembrane region" description="Helical" evidence="1">
    <location>
        <begin position="6"/>
        <end position="29"/>
    </location>
</feature>